<gene>
    <name evidence="5" type="ORF">Syun_009335</name>
</gene>
<dbReference type="AlphaFoldDB" id="A0AAP0KE85"/>
<accession>A0AAP0KE85</accession>
<protein>
    <submittedName>
        <fullName evidence="5">Uncharacterized protein</fullName>
    </submittedName>
</protein>
<evidence type="ECO:0000256" key="2">
    <source>
        <dbReference type="ARBA" id="ARBA00022989"/>
    </source>
</evidence>
<evidence type="ECO:0000256" key="1">
    <source>
        <dbReference type="ARBA" id="ARBA00022692"/>
    </source>
</evidence>
<comment type="caution">
    <text evidence="5">The sequence shown here is derived from an EMBL/GenBank/DDBJ whole genome shotgun (WGS) entry which is preliminary data.</text>
</comment>
<feature type="region of interest" description="Disordered" evidence="4">
    <location>
        <begin position="128"/>
        <end position="190"/>
    </location>
</feature>
<sequence>MQYNTSRVLKKYEEIVGTSVRVEGCNTTPQEYSRNTSSSLGINEEMKKKSSNRKFVISMFLRSVLGRDITFFDVEANHENIVFRISSDSILVPDAIGDKMGHTLSKKGEAAYAEAGKFAEEIRIRDQRERELRADDGDQRDETERPERRRDQRQQRDQLARPDGEMRRSNGMDVWGRDDRMILDETERQI</sequence>
<keyword evidence="3" id="KW-0472">Membrane</keyword>
<dbReference type="EMBL" id="JBBNAF010000004">
    <property type="protein sequence ID" value="KAK9151026.1"/>
    <property type="molecule type" value="Genomic_DNA"/>
</dbReference>
<proteinExistence type="predicted"/>
<evidence type="ECO:0000313" key="6">
    <source>
        <dbReference type="Proteomes" id="UP001420932"/>
    </source>
</evidence>
<evidence type="ECO:0000256" key="3">
    <source>
        <dbReference type="ARBA" id="ARBA00023136"/>
    </source>
</evidence>
<name>A0AAP0KE85_9MAGN</name>
<keyword evidence="2" id="KW-1133">Transmembrane helix</keyword>
<dbReference type="InterPro" id="IPR036640">
    <property type="entry name" value="ABC1_TM_sf"/>
</dbReference>
<reference evidence="5 6" key="1">
    <citation type="submission" date="2024-01" db="EMBL/GenBank/DDBJ databases">
        <title>Genome assemblies of Stephania.</title>
        <authorList>
            <person name="Yang L."/>
        </authorList>
    </citation>
    <scope>NUCLEOTIDE SEQUENCE [LARGE SCALE GENOMIC DNA]</scope>
    <source>
        <strain evidence="5">YNDBR</strain>
        <tissue evidence="5">Leaf</tissue>
    </source>
</reference>
<dbReference type="Gene3D" id="1.20.1560.10">
    <property type="entry name" value="ABC transporter type 1, transmembrane domain"/>
    <property type="match status" value="1"/>
</dbReference>
<evidence type="ECO:0000256" key="4">
    <source>
        <dbReference type="SAM" id="MobiDB-lite"/>
    </source>
</evidence>
<keyword evidence="6" id="KW-1185">Reference proteome</keyword>
<dbReference type="GO" id="GO:0005524">
    <property type="term" value="F:ATP binding"/>
    <property type="evidence" value="ECO:0007669"/>
    <property type="project" value="InterPro"/>
</dbReference>
<evidence type="ECO:0000313" key="5">
    <source>
        <dbReference type="EMBL" id="KAK9151026.1"/>
    </source>
</evidence>
<keyword evidence="1" id="KW-0812">Transmembrane</keyword>
<dbReference type="Proteomes" id="UP001420932">
    <property type="component" value="Unassembled WGS sequence"/>
</dbReference>
<dbReference type="GO" id="GO:0016020">
    <property type="term" value="C:membrane"/>
    <property type="evidence" value="ECO:0007669"/>
    <property type="project" value="InterPro"/>
</dbReference>
<organism evidence="5 6">
    <name type="scientific">Stephania yunnanensis</name>
    <dbReference type="NCBI Taxonomy" id="152371"/>
    <lineage>
        <taxon>Eukaryota</taxon>
        <taxon>Viridiplantae</taxon>
        <taxon>Streptophyta</taxon>
        <taxon>Embryophyta</taxon>
        <taxon>Tracheophyta</taxon>
        <taxon>Spermatophyta</taxon>
        <taxon>Magnoliopsida</taxon>
        <taxon>Ranunculales</taxon>
        <taxon>Menispermaceae</taxon>
        <taxon>Menispermoideae</taxon>
        <taxon>Cissampelideae</taxon>
        <taxon>Stephania</taxon>
    </lineage>
</organism>